<organism evidence="1 2">
    <name type="scientific">Eumeta variegata</name>
    <name type="common">Bagworm moth</name>
    <name type="synonym">Eumeta japonica</name>
    <dbReference type="NCBI Taxonomy" id="151549"/>
    <lineage>
        <taxon>Eukaryota</taxon>
        <taxon>Metazoa</taxon>
        <taxon>Ecdysozoa</taxon>
        <taxon>Arthropoda</taxon>
        <taxon>Hexapoda</taxon>
        <taxon>Insecta</taxon>
        <taxon>Pterygota</taxon>
        <taxon>Neoptera</taxon>
        <taxon>Endopterygota</taxon>
        <taxon>Lepidoptera</taxon>
        <taxon>Glossata</taxon>
        <taxon>Ditrysia</taxon>
        <taxon>Tineoidea</taxon>
        <taxon>Psychidae</taxon>
        <taxon>Oiketicinae</taxon>
        <taxon>Eumeta</taxon>
    </lineage>
</organism>
<proteinExistence type="predicted"/>
<keyword evidence="2" id="KW-1185">Reference proteome</keyword>
<evidence type="ECO:0000313" key="1">
    <source>
        <dbReference type="EMBL" id="GBP32721.1"/>
    </source>
</evidence>
<evidence type="ECO:0000313" key="2">
    <source>
        <dbReference type="Proteomes" id="UP000299102"/>
    </source>
</evidence>
<name>A0A4C1V1Q8_EUMVA</name>
<gene>
    <name evidence="1" type="ORF">EVAR_16885_1</name>
</gene>
<protein>
    <submittedName>
        <fullName evidence="1">Uncharacterized protein</fullName>
    </submittedName>
</protein>
<comment type="caution">
    <text evidence="1">The sequence shown here is derived from an EMBL/GenBank/DDBJ whole genome shotgun (WGS) entry which is preliminary data.</text>
</comment>
<dbReference type="AlphaFoldDB" id="A0A4C1V1Q8"/>
<dbReference type="EMBL" id="BGZK01000263">
    <property type="protein sequence ID" value="GBP32721.1"/>
    <property type="molecule type" value="Genomic_DNA"/>
</dbReference>
<dbReference type="Proteomes" id="UP000299102">
    <property type="component" value="Unassembled WGS sequence"/>
</dbReference>
<reference evidence="1 2" key="1">
    <citation type="journal article" date="2019" name="Commun. Biol.">
        <title>The bagworm genome reveals a unique fibroin gene that provides high tensile strength.</title>
        <authorList>
            <person name="Kono N."/>
            <person name="Nakamura H."/>
            <person name="Ohtoshi R."/>
            <person name="Tomita M."/>
            <person name="Numata K."/>
            <person name="Arakawa K."/>
        </authorList>
    </citation>
    <scope>NUCLEOTIDE SEQUENCE [LARGE SCALE GENOMIC DNA]</scope>
</reference>
<accession>A0A4C1V1Q8</accession>
<sequence length="148" mass="16228">MRNGLLDGRVYAVGYPAPSIRRGTADDDLWDALNRDYLSSIAHTAGRVLLIRGGAPEIVSALIISRRLDAPALGKEVAGLPNSGRPLSRIIQFSTVQRTKLCRSDLAANDILRRYYASPSFLFLPRVPTLHNCNAFATNFTAAEFRAL</sequence>